<reference evidence="1 2" key="1">
    <citation type="submission" date="2017-12" db="EMBL/GenBank/DDBJ databases">
        <authorList>
            <consortium name="DOE Joint Genome Institute"/>
            <person name="Haridas S."/>
            <person name="Kjaerbolling I."/>
            <person name="Vesth T.C."/>
            <person name="Frisvad J.C."/>
            <person name="Nybo J.L."/>
            <person name="Theobald S."/>
            <person name="Kuo A."/>
            <person name="Bowyer P."/>
            <person name="Matsuda Y."/>
            <person name="Mondo S."/>
            <person name="Lyhne E.K."/>
            <person name="Kogle M.E."/>
            <person name="Clum A."/>
            <person name="Lipzen A."/>
            <person name="Salamov A."/>
            <person name="Ngan C.Y."/>
            <person name="Daum C."/>
            <person name="Chiniquy J."/>
            <person name="Barry K."/>
            <person name="LaButti K."/>
            <person name="Simmons B.A."/>
            <person name="Magnuson J.K."/>
            <person name="Mortensen U.H."/>
            <person name="Larsen T.O."/>
            <person name="Grigoriev I.V."/>
            <person name="Baker S.E."/>
            <person name="Andersen M.R."/>
            <person name="Nordberg H.P."/>
            <person name="Cantor M.N."/>
            <person name="Hua S.X."/>
        </authorList>
    </citation>
    <scope>NUCLEOTIDE SEQUENCE [LARGE SCALE GENOMIC DNA]</scope>
    <source>
        <strain evidence="1 2">CBS 102.13</strain>
    </source>
</reference>
<evidence type="ECO:0000313" key="2">
    <source>
        <dbReference type="Proteomes" id="UP000234585"/>
    </source>
</evidence>
<dbReference type="EMBL" id="KZ559141">
    <property type="protein sequence ID" value="PLB37702.1"/>
    <property type="molecule type" value="Genomic_DNA"/>
</dbReference>
<proteinExistence type="predicted"/>
<organism evidence="1 2">
    <name type="scientific">Aspergillus candidus</name>
    <dbReference type="NCBI Taxonomy" id="41067"/>
    <lineage>
        <taxon>Eukaryota</taxon>
        <taxon>Fungi</taxon>
        <taxon>Dikarya</taxon>
        <taxon>Ascomycota</taxon>
        <taxon>Pezizomycotina</taxon>
        <taxon>Eurotiomycetes</taxon>
        <taxon>Eurotiomycetidae</taxon>
        <taxon>Eurotiales</taxon>
        <taxon>Aspergillaceae</taxon>
        <taxon>Aspergillus</taxon>
        <taxon>Aspergillus subgen. Circumdati</taxon>
    </lineage>
</organism>
<dbReference type="AlphaFoldDB" id="A0A2I2FAQ5"/>
<sequence>MKPIFASLSKPSFSLPPLTSPRPFLFSLLSLFFLPSSLSSHHHSSTISLSLSSDYVTSLALLLSPSAPSDFCLALSKVLPRHSTPSWPPVLPKPPT</sequence>
<dbReference type="Proteomes" id="UP000234585">
    <property type="component" value="Unassembled WGS sequence"/>
</dbReference>
<keyword evidence="2" id="KW-1185">Reference proteome</keyword>
<gene>
    <name evidence="1" type="ORF">BDW47DRAFT_106653</name>
</gene>
<accession>A0A2I2FAQ5</accession>
<dbReference type="GeneID" id="36519979"/>
<name>A0A2I2FAQ5_ASPCN</name>
<protein>
    <submittedName>
        <fullName evidence="1">Uncharacterized protein</fullName>
    </submittedName>
</protein>
<evidence type="ECO:0000313" key="1">
    <source>
        <dbReference type="EMBL" id="PLB37702.1"/>
    </source>
</evidence>
<dbReference type="RefSeq" id="XP_024671714.1">
    <property type="nucleotide sequence ID" value="XM_024812819.1"/>
</dbReference>